<evidence type="ECO:0000256" key="1">
    <source>
        <dbReference type="ARBA" id="ARBA00004141"/>
    </source>
</evidence>
<accession>A0AAV5ACC8</accession>
<protein>
    <recommendedName>
        <fullName evidence="9">Endoplasmic reticulum protein</fullName>
    </recommendedName>
</protein>
<comment type="caution">
    <text evidence="7">The sequence shown here is derived from an EMBL/GenBank/DDBJ whole genome shotgun (WGS) entry which is preliminary data.</text>
</comment>
<dbReference type="InterPro" id="IPR051645">
    <property type="entry name" value="PER33/POM33_regulator"/>
</dbReference>
<evidence type="ECO:0000313" key="7">
    <source>
        <dbReference type="EMBL" id="GJJ09580.1"/>
    </source>
</evidence>
<reference evidence="7" key="1">
    <citation type="submission" date="2021-10" db="EMBL/GenBank/DDBJ databases">
        <title>De novo Genome Assembly of Clathrus columnatus (Basidiomycota, Fungi) Using Illumina and Nanopore Sequence Data.</title>
        <authorList>
            <person name="Ogiso-Tanaka E."/>
            <person name="Itagaki H."/>
            <person name="Hosoya T."/>
            <person name="Hosaka K."/>
        </authorList>
    </citation>
    <scope>NUCLEOTIDE SEQUENCE</scope>
    <source>
        <strain evidence="7">MO-923</strain>
    </source>
</reference>
<dbReference type="GO" id="GO:0061024">
    <property type="term" value="P:membrane organization"/>
    <property type="evidence" value="ECO:0007669"/>
    <property type="project" value="TreeGrafter"/>
</dbReference>
<dbReference type="PANTHER" id="PTHR12703">
    <property type="entry name" value="TRANSMEMBRANE PROTEIN 33"/>
    <property type="match status" value="1"/>
</dbReference>
<dbReference type="InterPro" id="IPR005344">
    <property type="entry name" value="TMEM33/Pom33"/>
</dbReference>
<dbReference type="Pfam" id="PF03661">
    <property type="entry name" value="TMEM33_Pom33"/>
    <property type="match status" value="1"/>
</dbReference>
<organism evidence="7 8">
    <name type="scientific">Clathrus columnatus</name>
    <dbReference type="NCBI Taxonomy" id="1419009"/>
    <lineage>
        <taxon>Eukaryota</taxon>
        <taxon>Fungi</taxon>
        <taxon>Dikarya</taxon>
        <taxon>Basidiomycota</taxon>
        <taxon>Agaricomycotina</taxon>
        <taxon>Agaricomycetes</taxon>
        <taxon>Phallomycetidae</taxon>
        <taxon>Phallales</taxon>
        <taxon>Clathraceae</taxon>
        <taxon>Clathrus</taxon>
    </lineage>
</organism>
<dbReference type="AlphaFoldDB" id="A0AAV5ACC8"/>
<feature type="transmembrane region" description="Helical" evidence="6">
    <location>
        <begin position="99"/>
        <end position="121"/>
    </location>
</feature>
<dbReference type="Proteomes" id="UP001050691">
    <property type="component" value="Unassembled WGS sequence"/>
</dbReference>
<dbReference type="GO" id="GO:0005783">
    <property type="term" value="C:endoplasmic reticulum"/>
    <property type="evidence" value="ECO:0007669"/>
    <property type="project" value="TreeGrafter"/>
</dbReference>
<comment type="similarity">
    <text evidence="2">Belongs to the PER33/POM33 family.</text>
</comment>
<dbReference type="GO" id="GO:0071786">
    <property type="term" value="P:endoplasmic reticulum tubular network organization"/>
    <property type="evidence" value="ECO:0007669"/>
    <property type="project" value="TreeGrafter"/>
</dbReference>
<keyword evidence="3 6" id="KW-0812">Transmembrane</keyword>
<keyword evidence="5 6" id="KW-0472">Membrane</keyword>
<name>A0AAV5ACC8_9AGAM</name>
<comment type="subcellular location">
    <subcellularLocation>
        <location evidence="1">Membrane</location>
        <topology evidence="1">Multi-pass membrane protein</topology>
    </subcellularLocation>
</comment>
<evidence type="ECO:0008006" key="9">
    <source>
        <dbReference type="Google" id="ProtNLM"/>
    </source>
</evidence>
<gene>
    <name evidence="7" type="ORF">Clacol_003803</name>
</gene>
<evidence type="ECO:0000256" key="3">
    <source>
        <dbReference type="ARBA" id="ARBA00022692"/>
    </source>
</evidence>
<dbReference type="GO" id="GO:0016020">
    <property type="term" value="C:membrane"/>
    <property type="evidence" value="ECO:0007669"/>
    <property type="project" value="UniProtKB-SubCell"/>
</dbReference>
<dbReference type="PANTHER" id="PTHR12703:SF4">
    <property type="entry name" value="TRANSMEMBRANE PROTEIN 33"/>
    <property type="match status" value="1"/>
</dbReference>
<proteinExistence type="inferred from homology"/>
<sequence length="199" mass="22496">MANIQPPSPSSAFLNKALLDENVQYFVLALYWWFSKPIPIALLPYMVFSVFHAATFIRTTVLPKMYPPPPSEGSSSAVPPQTQVGKMIQVWVKSNYDRAMYLTAFAEFFILARVILGALTFQNSFLTPILYAHFIRQRYYQSLFTRYAAGKIRENIDKYAAMSPAALQIWESSKRGITAWVGNTIEPAGGARRTTTPRN</sequence>
<keyword evidence="4 6" id="KW-1133">Transmembrane helix</keyword>
<evidence type="ECO:0000313" key="8">
    <source>
        <dbReference type="Proteomes" id="UP001050691"/>
    </source>
</evidence>
<dbReference type="EMBL" id="BPWL01000004">
    <property type="protein sequence ID" value="GJJ09580.1"/>
    <property type="molecule type" value="Genomic_DNA"/>
</dbReference>
<evidence type="ECO:0000256" key="2">
    <source>
        <dbReference type="ARBA" id="ARBA00007322"/>
    </source>
</evidence>
<keyword evidence="8" id="KW-1185">Reference proteome</keyword>
<evidence type="ECO:0000256" key="4">
    <source>
        <dbReference type="ARBA" id="ARBA00022989"/>
    </source>
</evidence>
<evidence type="ECO:0000256" key="6">
    <source>
        <dbReference type="SAM" id="Phobius"/>
    </source>
</evidence>
<evidence type="ECO:0000256" key="5">
    <source>
        <dbReference type="ARBA" id="ARBA00023136"/>
    </source>
</evidence>
<feature type="transmembrane region" description="Helical" evidence="6">
    <location>
        <begin position="38"/>
        <end position="57"/>
    </location>
</feature>